<name>A0ABD0KQY9_9CAEN</name>
<protein>
    <submittedName>
        <fullName evidence="1">Uncharacterized protein</fullName>
    </submittedName>
</protein>
<accession>A0ABD0KQY9</accession>
<comment type="caution">
    <text evidence="1">The sequence shown here is derived from an EMBL/GenBank/DDBJ whole genome shotgun (WGS) entry which is preliminary data.</text>
</comment>
<proteinExistence type="predicted"/>
<dbReference type="EMBL" id="JACVVK020000135">
    <property type="protein sequence ID" value="KAK7489690.1"/>
    <property type="molecule type" value="Genomic_DNA"/>
</dbReference>
<sequence>MRFHLFELPRGLVSNDPPRPPESDLTWRAGPLAHCDQLPTSGLAPGQHGIWLSSSGGVAFVVWLFGFLPAGIVVETSGTVREAGTSSRLCFSGCYLNSMVPAVGCDSCSSDLAVGVTVPVSGAP</sequence>
<keyword evidence="2" id="KW-1185">Reference proteome</keyword>
<evidence type="ECO:0000313" key="2">
    <source>
        <dbReference type="Proteomes" id="UP001519460"/>
    </source>
</evidence>
<dbReference type="AlphaFoldDB" id="A0ABD0KQY9"/>
<organism evidence="1 2">
    <name type="scientific">Batillaria attramentaria</name>
    <dbReference type="NCBI Taxonomy" id="370345"/>
    <lineage>
        <taxon>Eukaryota</taxon>
        <taxon>Metazoa</taxon>
        <taxon>Spiralia</taxon>
        <taxon>Lophotrochozoa</taxon>
        <taxon>Mollusca</taxon>
        <taxon>Gastropoda</taxon>
        <taxon>Caenogastropoda</taxon>
        <taxon>Sorbeoconcha</taxon>
        <taxon>Cerithioidea</taxon>
        <taxon>Batillariidae</taxon>
        <taxon>Batillaria</taxon>
    </lineage>
</organism>
<reference evidence="1 2" key="1">
    <citation type="journal article" date="2023" name="Sci. Data">
        <title>Genome assembly of the Korean intertidal mud-creeper Batillaria attramentaria.</title>
        <authorList>
            <person name="Patra A.K."/>
            <person name="Ho P.T."/>
            <person name="Jun S."/>
            <person name="Lee S.J."/>
            <person name="Kim Y."/>
            <person name="Won Y.J."/>
        </authorList>
    </citation>
    <scope>NUCLEOTIDE SEQUENCE [LARGE SCALE GENOMIC DNA]</scope>
    <source>
        <strain evidence="1">Wonlab-2016</strain>
    </source>
</reference>
<gene>
    <name evidence="1" type="ORF">BaRGS_00019085</name>
</gene>
<evidence type="ECO:0000313" key="1">
    <source>
        <dbReference type="EMBL" id="KAK7489690.1"/>
    </source>
</evidence>
<dbReference type="Proteomes" id="UP001519460">
    <property type="component" value="Unassembled WGS sequence"/>
</dbReference>